<protein>
    <submittedName>
        <fullName evidence="3">Endonuclease/exonuclease/phosphatase family protein</fullName>
    </submittedName>
</protein>
<sequence length="350" mass="40034">MAKIFNIVLVIVTLIAYASPYVSPADAWLAGFLSLAIPGLLVLHAFLLAYYIVQRKKWYIFPLISLILGYQYLLVSFSVSTPGTVNNGAFTVLSYNVRVFNTYKHLQNEKASNKTMLEWLADQDADIKCVQEYYNDDSSPRFNATSRLSKQGEYQAYIQPTLVNRIGAEFGLAIFSRYPITGEGVVALTDSAHFAMYADIQTDQGMIRIYNVHLQSMSIDENDLSDFERARNNYPTIFHKLKSGFISRAAQIDHLLSHIEASPYPVAVCGDFNDIPYSYTYFTLRRQLHNAFERAGNGWGFSYNGKLFFLRIDNQFFSEALQVHEYKTLRDVTYSDHFPVKTQYTFAKKQ</sequence>
<dbReference type="PANTHER" id="PTHR14859">
    <property type="entry name" value="CALCOFLUOR WHITE HYPERSENSITIVE PROTEIN PRECURSOR"/>
    <property type="match status" value="1"/>
</dbReference>
<keyword evidence="3" id="KW-0255">Endonuclease</keyword>
<reference evidence="3" key="2">
    <citation type="journal article" date="2024" name="Antonie Van Leeuwenhoek">
        <title>Roseihalotalea indica gen. nov., sp. nov., a halophilic Bacteroidetes from mesopelagic Southwest Indian Ocean with higher carbohydrate metabolic potential.</title>
        <authorList>
            <person name="Chen B."/>
            <person name="Zhang M."/>
            <person name="Lin D."/>
            <person name="Ye J."/>
            <person name="Tang K."/>
        </authorList>
    </citation>
    <scope>NUCLEOTIDE SEQUENCE</scope>
    <source>
        <strain evidence="3">TK19036</strain>
    </source>
</reference>
<feature type="transmembrane region" description="Helical" evidence="1">
    <location>
        <begin position="58"/>
        <end position="79"/>
    </location>
</feature>
<evidence type="ECO:0000256" key="1">
    <source>
        <dbReference type="SAM" id="Phobius"/>
    </source>
</evidence>
<dbReference type="PANTHER" id="PTHR14859:SF15">
    <property type="entry name" value="ENDONUCLEASE_EXONUCLEASE_PHOSPHATASE DOMAIN-CONTAINING PROTEIN"/>
    <property type="match status" value="1"/>
</dbReference>
<accession>A0AA49JJP6</accession>
<dbReference type="GO" id="GO:0016020">
    <property type="term" value="C:membrane"/>
    <property type="evidence" value="ECO:0007669"/>
    <property type="project" value="GOC"/>
</dbReference>
<dbReference type="Gene3D" id="3.60.10.10">
    <property type="entry name" value="Endonuclease/exonuclease/phosphatase"/>
    <property type="match status" value="1"/>
</dbReference>
<gene>
    <name evidence="3" type="ORF">K4G66_14495</name>
</gene>
<dbReference type="CDD" id="cd09084">
    <property type="entry name" value="EEP-2"/>
    <property type="match status" value="1"/>
</dbReference>
<feature type="domain" description="Endonuclease/exonuclease/phosphatase" evidence="2">
    <location>
        <begin position="93"/>
        <end position="337"/>
    </location>
</feature>
<keyword evidence="3" id="KW-0540">Nuclease</keyword>
<evidence type="ECO:0000259" key="2">
    <source>
        <dbReference type="Pfam" id="PF03372"/>
    </source>
</evidence>
<evidence type="ECO:0000313" key="3">
    <source>
        <dbReference type="EMBL" id="WKN39900.1"/>
    </source>
</evidence>
<organism evidence="3">
    <name type="scientific">Roseihalotalea indica</name>
    <dbReference type="NCBI Taxonomy" id="2867963"/>
    <lineage>
        <taxon>Bacteria</taxon>
        <taxon>Pseudomonadati</taxon>
        <taxon>Bacteroidota</taxon>
        <taxon>Cytophagia</taxon>
        <taxon>Cytophagales</taxon>
        <taxon>Catalimonadaceae</taxon>
        <taxon>Roseihalotalea</taxon>
    </lineage>
</organism>
<dbReference type="SUPFAM" id="SSF56219">
    <property type="entry name" value="DNase I-like"/>
    <property type="match status" value="1"/>
</dbReference>
<reference evidence="3" key="1">
    <citation type="journal article" date="2023" name="Comput. Struct. Biotechnol. J.">
        <title>Discovery of a novel marine Bacteroidetes with a rich repertoire of carbohydrate-active enzymes.</title>
        <authorList>
            <person name="Chen B."/>
            <person name="Liu G."/>
            <person name="Chen Q."/>
            <person name="Wang H."/>
            <person name="Liu L."/>
            <person name="Tang K."/>
        </authorList>
    </citation>
    <scope>NUCLEOTIDE SEQUENCE</scope>
    <source>
        <strain evidence="3">TK19036</strain>
    </source>
</reference>
<proteinExistence type="predicted"/>
<dbReference type="InterPro" id="IPR005135">
    <property type="entry name" value="Endo/exonuclease/phosphatase"/>
</dbReference>
<dbReference type="Pfam" id="PF03372">
    <property type="entry name" value="Exo_endo_phos"/>
    <property type="match status" value="1"/>
</dbReference>
<dbReference type="InterPro" id="IPR036691">
    <property type="entry name" value="Endo/exonu/phosph_ase_sf"/>
</dbReference>
<dbReference type="GO" id="GO:0004519">
    <property type="term" value="F:endonuclease activity"/>
    <property type="evidence" value="ECO:0007669"/>
    <property type="project" value="UniProtKB-KW"/>
</dbReference>
<feature type="transmembrane region" description="Helical" evidence="1">
    <location>
        <begin position="28"/>
        <end position="51"/>
    </location>
</feature>
<keyword evidence="1" id="KW-0472">Membrane</keyword>
<keyword evidence="3" id="KW-0378">Hydrolase</keyword>
<dbReference type="GO" id="GO:0006506">
    <property type="term" value="P:GPI anchor biosynthetic process"/>
    <property type="evidence" value="ECO:0007669"/>
    <property type="project" value="TreeGrafter"/>
</dbReference>
<dbReference type="InterPro" id="IPR051916">
    <property type="entry name" value="GPI-anchor_lipid_remodeler"/>
</dbReference>
<keyword evidence="1" id="KW-1133">Transmembrane helix</keyword>
<dbReference type="AlphaFoldDB" id="A0AA49JJP6"/>
<keyword evidence="1" id="KW-0812">Transmembrane</keyword>
<name>A0AA49JJP6_9BACT</name>
<dbReference type="EMBL" id="CP120682">
    <property type="protein sequence ID" value="WKN39900.1"/>
    <property type="molecule type" value="Genomic_DNA"/>
</dbReference>